<accession>A0A7G1KKY2</accession>
<dbReference type="Pfam" id="PF04542">
    <property type="entry name" value="Sigma70_r2"/>
    <property type="match status" value="1"/>
</dbReference>
<evidence type="ECO:0000256" key="5">
    <source>
        <dbReference type="ARBA" id="ARBA00023163"/>
    </source>
</evidence>
<dbReference type="InterPro" id="IPR007627">
    <property type="entry name" value="RNA_pol_sigma70_r2"/>
</dbReference>
<dbReference type="Pfam" id="PF08281">
    <property type="entry name" value="Sigma70_r4_2"/>
    <property type="match status" value="1"/>
</dbReference>
<feature type="region of interest" description="Disordered" evidence="6">
    <location>
        <begin position="1"/>
        <end position="21"/>
    </location>
</feature>
<evidence type="ECO:0000313" key="10">
    <source>
        <dbReference type="Proteomes" id="UP000516173"/>
    </source>
</evidence>
<feature type="domain" description="RNA polymerase sigma-70 region 2" evidence="7">
    <location>
        <begin position="68"/>
        <end position="132"/>
    </location>
</feature>
<feature type="domain" description="RNA polymerase sigma factor 70 region 4 type 2" evidence="8">
    <location>
        <begin position="167"/>
        <end position="219"/>
    </location>
</feature>
<dbReference type="GO" id="GO:0016987">
    <property type="term" value="F:sigma factor activity"/>
    <property type="evidence" value="ECO:0007669"/>
    <property type="project" value="UniProtKB-KW"/>
</dbReference>
<gene>
    <name evidence="9" type="ORF">NWFMUON74_36670</name>
</gene>
<organism evidence="9 10">
    <name type="scientific">Nocardia wallacei</name>
    <dbReference type="NCBI Taxonomy" id="480035"/>
    <lineage>
        <taxon>Bacteria</taxon>
        <taxon>Bacillati</taxon>
        <taxon>Actinomycetota</taxon>
        <taxon>Actinomycetes</taxon>
        <taxon>Mycobacteriales</taxon>
        <taxon>Nocardiaceae</taxon>
        <taxon>Nocardia</taxon>
    </lineage>
</organism>
<evidence type="ECO:0000256" key="3">
    <source>
        <dbReference type="ARBA" id="ARBA00023082"/>
    </source>
</evidence>
<name>A0A7G1KKY2_9NOCA</name>
<feature type="compositionally biased region" description="Basic and acidic residues" evidence="6">
    <location>
        <begin position="1"/>
        <end position="13"/>
    </location>
</feature>
<evidence type="ECO:0008006" key="11">
    <source>
        <dbReference type="Google" id="ProtNLM"/>
    </source>
</evidence>
<keyword evidence="5" id="KW-0804">Transcription</keyword>
<dbReference type="PANTHER" id="PTHR43133">
    <property type="entry name" value="RNA POLYMERASE ECF-TYPE SIGMA FACTO"/>
    <property type="match status" value="1"/>
</dbReference>
<comment type="similarity">
    <text evidence="1">Belongs to the sigma-70 factor family. ECF subfamily.</text>
</comment>
<dbReference type="EMBL" id="AP023396">
    <property type="protein sequence ID" value="BCK55895.1"/>
    <property type="molecule type" value="Genomic_DNA"/>
</dbReference>
<dbReference type="AlphaFoldDB" id="A0A7G1KKY2"/>
<dbReference type="InterPro" id="IPR036388">
    <property type="entry name" value="WH-like_DNA-bd_sf"/>
</dbReference>
<dbReference type="InterPro" id="IPR014284">
    <property type="entry name" value="RNA_pol_sigma-70_dom"/>
</dbReference>
<reference evidence="9 10" key="1">
    <citation type="submission" date="2020-08" db="EMBL/GenBank/DDBJ databases">
        <title>Genome Sequencing of Nocardia wallacei strain FMUON74 and assembly.</title>
        <authorList>
            <person name="Toyokawa M."/>
            <person name="Uesaka K."/>
        </authorList>
    </citation>
    <scope>NUCLEOTIDE SEQUENCE [LARGE SCALE GENOMIC DNA]</scope>
    <source>
        <strain evidence="9 10">FMUON74</strain>
    </source>
</reference>
<dbReference type="PANTHER" id="PTHR43133:SF66">
    <property type="entry name" value="ECF RNA POLYMERASE SIGMA FACTOR SIGK"/>
    <property type="match status" value="1"/>
</dbReference>
<dbReference type="GO" id="GO:0006352">
    <property type="term" value="P:DNA-templated transcription initiation"/>
    <property type="evidence" value="ECO:0007669"/>
    <property type="project" value="InterPro"/>
</dbReference>
<dbReference type="GO" id="GO:0003677">
    <property type="term" value="F:DNA binding"/>
    <property type="evidence" value="ECO:0007669"/>
    <property type="project" value="UniProtKB-KW"/>
</dbReference>
<evidence type="ECO:0000256" key="2">
    <source>
        <dbReference type="ARBA" id="ARBA00023015"/>
    </source>
</evidence>
<dbReference type="KEGG" id="nwl:NWFMUON74_36670"/>
<dbReference type="InterPro" id="IPR013324">
    <property type="entry name" value="RNA_pol_sigma_r3/r4-like"/>
</dbReference>
<evidence type="ECO:0000256" key="1">
    <source>
        <dbReference type="ARBA" id="ARBA00010641"/>
    </source>
</evidence>
<dbReference type="Gene3D" id="1.10.10.10">
    <property type="entry name" value="Winged helix-like DNA-binding domain superfamily/Winged helix DNA-binding domain"/>
    <property type="match status" value="1"/>
</dbReference>
<protein>
    <recommendedName>
        <fullName evidence="11">ECF RNA polymerase sigma factor SigK</fullName>
    </recommendedName>
</protein>
<evidence type="ECO:0000259" key="7">
    <source>
        <dbReference type="Pfam" id="PF04542"/>
    </source>
</evidence>
<dbReference type="SUPFAM" id="SSF88659">
    <property type="entry name" value="Sigma3 and sigma4 domains of RNA polymerase sigma factors"/>
    <property type="match status" value="1"/>
</dbReference>
<evidence type="ECO:0000256" key="6">
    <source>
        <dbReference type="SAM" id="MobiDB-lite"/>
    </source>
</evidence>
<sequence>MTGPHTTKERANRAPETLRPGSAKVTGATLMNEVRTAADRLGHGEARRSLEDLLAAAGDGDRDAFAMFYRQTGHRVRGLALSMLRNSATAEEIAQEVYLQVWSLAGRYDPRRSSPMGWLMMLTHRRVVDRVRVDRAAAGRESVFGQRHSGRAHDTVFEAVDQRLDEQAVRHCLCTLTALQRESIVLAYYGGLTYLQVSERLQTPLATVKARIREGLRRLAAGLADRGRA</sequence>
<dbReference type="InterPro" id="IPR013325">
    <property type="entry name" value="RNA_pol_sigma_r2"/>
</dbReference>
<dbReference type="NCBIfam" id="TIGR02937">
    <property type="entry name" value="sigma70-ECF"/>
    <property type="match status" value="1"/>
</dbReference>
<dbReference type="Gene3D" id="1.10.1740.10">
    <property type="match status" value="1"/>
</dbReference>
<dbReference type="InterPro" id="IPR013249">
    <property type="entry name" value="RNA_pol_sigma70_r4_t2"/>
</dbReference>
<keyword evidence="10" id="KW-1185">Reference proteome</keyword>
<evidence type="ECO:0000313" key="9">
    <source>
        <dbReference type="EMBL" id="BCK55895.1"/>
    </source>
</evidence>
<dbReference type="SUPFAM" id="SSF88946">
    <property type="entry name" value="Sigma2 domain of RNA polymerase sigma factors"/>
    <property type="match status" value="1"/>
</dbReference>
<evidence type="ECO:0000256" key="4">
    <source>
        <dbReference type="ARBA" id="ARBA00023125"/>
    </source>
</evidence>
<proteinExistence type="inferred from homology"/>
<keyword evidence="2" id="KW-0805">Transcription regulation</keyword>
<keyword evidence="4" id="KW-0238">DNA-binding</keyword>
<dbReference type="Proteomes" id="UP000516173">
    <property type="component" value="Chromosome"/>
</dbReference>
<keyword evidence="3" id="KW-0731">Sigma factor</keyword>
<dbReference type="InterPro" id="IPR039425">
    <property type="entry name" value="RNA_pol_sigma-70-like"/>
</dbReference>
<evidence type="ECO:0000259" key="8">
    <source>
        <dbReference type="Pfam" id="PF08281"/>
    </source>
</evidence>